<feature type="signal peptide" evidence="13">
    <location>
        <begin position="1"/>
        <end position="24"/>
    </location>
</feature>
<evidence type="ECO:0000256" key="9">
    <source>
        <dbReference type="ARBA" id="ARBA00025737"/>
    </source>
</evidence>
<dbReference type="Pfam" id="PF20628">
    <property type="entry name" value="Dyp_perox_C"/>
    <property type="match status" value="1"/>
</dbReference>
<dbReference type="PROSITE" id="PS51404">
    <property type="entry name" value="DYP_PEROXIDASE"/>
    <property type="match status" value="1"/>
</dbReference>
<evidence type="ECO:0000256" key="2">
    <source>
        <dbReference type="ARBA" id="ARBA00022559"/>
    </source>
</evidence>
<dbReference type="InterPro" id="IPR006311">
    <property type="entry name" value="TAT_signal"/>
</dbReference>
<dbReference type="Pfam" id="PF04261">
    <property type="entry name" value="Dyp_perox_N"/>
    <property type="match status" value="1"/>
</dbReference>
<keyword evidence="2 13" id="KW-0575">Peroxidase</keyword>
<evidence type="ECO:0000256" key="4">
    <source>
        <dbReference type="ARBA" id="ARBA00022723"/>
    </source>
</evidence>
<dbReference type="GO" id="GO:0004325">
    <property type="term" value="F:ferrochelatase activity"/>
    <property type="evidence" value="ECO:0007669"/>
    <property type="project" value="UniProtKB-EC"/>
</dbReference>
<dbReference type="Proteomes" id="UP000006072">
    <property type="component" value="Unassembled WGS sequence"/>
</dbReference>
<dbReference type="GO" id="GO:0046872">
    <property type="term" value="F:metal ion binding"/>
    <property type="evidence" value="ECO:0007669"/>
    <property type="project" value="UniProtKB-KW"/>
</dbReference>
<dbReference type="GO" id="GO:0030313">
    <property type="term" value="C:cell envelope"/>
    <property type="evidence" value="ECO:0007669"/>
    <property type="project" value="UniProtKB-SubCell"/>
</dbReference>
<keyword evidence="4 13" id="KW-0479">Metal-binding</keyword>
<dbReference type="GO" id="GO:0020037">
    <property type="term" value="F:heme binding"/>
    <property type="evidence" value="ECO:0007669"/>
    <property type="project" value="InterPro"/>
</dbReference>
<dbReference type="NCBIfam" id="TIGR01412">
    <property type="entry name" value="tat_substr_1"/>
    <property type="match status" value="1"/>
</dbReference>
<reference evidence="17 18" key="1">
    <citation type="journal article" date="2012" name="J. Bacteriol.">
        <title>Complete Genome Sequence of Mycobacterium vaccae Type Strain ATCC 25954.</title>
        <authorList>
            <person name="Ho Y.S."/>
            <person name="Adroub S.A."/>
            <person name="Abadi M."/>
            <person name="Al Alwan B."/>
            <person name="Alkhateeb R."/>
            <person name="Gao G."/>
            <person name="Ragab A."/>
            <person name="Ali S."/>
            <person name="van Soolingen D."/>
            <person name="Bitter W."/>
            <person name="Pain A."/>
            <person name="Abdallah A.M."/>
        </authorList>
    </citation>
    <scope>NUCLEOTIDE SEQUENCE [LARGE SCALE GENOMIC DNA]</scope>
    <source>
        <strain evidence="17 18">ATCC 25954</strain>
    </source>
</reference>
<comment type="subcellular location">
    <subcellularLocation>
        <location evidence="1">Cell envelope</location>
    </subcellularLocation>
</comment>
<feature type="chain" id="PRO_5039755332" description="Deferrochelatase" evidence="13">
    <location>
        <begin position="25"/>
        <end position="418"/>
    </location>
</feature>
<dbReference type="PANTHER" id="PTHR30521">
    <property type="entry name" value="DEFERROCHELATASE/PEROXIDASE"/>
    <property type="match status" value="1"/>
</dbReference>
<keyword evidence="3 13" id="KW-0349">Heme</keyword>
<feature type="region of interest" description="Disordered" evidence="14">
    <location>
        <begin position="93"/>
        <end position="115"/>
    </location>
</feature>
<dbReference type="EMBL" id="ALQA01000005">
    <property type="protein sequence ID" value="EJZ11994.1"/>
    <property type="molecule type" value="Genomic_DNA"/>
</dbReference>
<dbReference type="InterPro" id="IPR006314">
    <property type="entry name" value="Dyp_peroxidase"/>
</dbReference>
<dbReference type="InterPro" id="IPR048327">
    <property type="entry name" value="Dyp_perox_N"/>
</dbReference>
<comment type="catalytic activity">
    <reaction evidence="12">
        <text>heme b + 2 H(+) = protoporphyrin IX + Fe(2+)</text>
        <dbReference type="Rhea" id="RHEA:22584"/>
        <dbReference type="ChEBI" id="CHEBI:15378"/>
        <dbReference type="ChEBI" id="CHEBI:29033"/>
        <dbReference type="ChEBI" id="CHEBI:57306"/>
        <dbReference type="ChEBI" id="CHEBI:60344"/>
        <dbReference type="EC" id="4.98.1.1"/>
    </reaction>
    <physiologicalReaction direction="left-to-right" evidence="12">
        <dbReference type="Rhea" id="RHEA:22585"/>
    </physiologicalReaction>
</comment>
<comment type="similarity">
    <text evidence="9 13">Belongs to the DyP-type peroxidase family.</text>
</comment>
<evidence type="ECO:0000313" key="17">
    <source>
        <dbReference type="EMBL" id="EJZ11994.1"/>
    </source>
</evidence>
<evidence type="ECO:0000256" key="7">
    <source>
        <dbReference type="ARBA" id="ARBA00023004"/>
    </source>
</evidence>
<feature type="domain" description="Dyp-type peroxidase N-terminal" evidence="15">
    <location>
        <begin position="49"/>
        <end position="208"/>
    </location>
</feature>
<protein>
    <recommendedName>
        <fullName evidence="10 13">Deferrochelatase</fullName>
        <ecNumber evidence="13">1.11.1.-</ecNumber>
    </recommendedName>
    <alternativeName>
        <fullName evidence="11 13">Peroxidase EfeB</fullName>
    </alternativeName>
</protein>
<gene>
    <name evidence="17" type="ORF">MVAC_03621</name>
</gene>
<dbReference type="SUPFAM" id="SSF54909">
    <property type="entry name" value="Dimeric alpha+beta barrel"/>
    <property type="match status" value="1"/>
</dbReference>
<evidence type="ECO:0000256" key="6">
    <source>
        <dbReference type="ARBA" id="ARBA00023002"/>
    </source>
</evidence>
<dbReference type="InterPro" id="IPR011008">
    <property type="entry name" value="Dimeric_a/b-barrel"/>
</dbReference>
<evidence type="ECO:0000256" key="5">
    <source>
        <dbReference type="ARBA" id="ARBA00022729"/>
    </source>
</evidence>
<dbReference type="GO" id="GO:0033212">
    <property type="term" value="P:iron import into cell"/>
    <property type="evidence" value="ECO:0007669"/>
    <property type="project" value="InterPro"/>
</dbReference>
<dbReference type="InterPro" id="IPR006313">
    <property type="entry name" value="EfeB/EfeN"/>
</dbReference>
<keyword evidence="6 13" id="KW-0560">Oxidoreductase</keyword>
<dbReference type="PATRIC" id="fig|1194972.3.peg.732"/>
<dbReference type="InterPro" id="IPR048328">
    <property type="entry name" value="Dyp_perox_C"/>
</dbReference>
<dbReference type="EC" id="1.11.1.-" evidence="13"/>
<keyword evidence="18" id="KW-1185">Reference proteome</keyword>
<keyword evidence="5 13" id="KW-0732">Signal</keyword>
<evidence type="ECO:0000256" key="12">
    <source>
        <dbReference type="ARBA" id="ARBA00048856"/>
    </source>
</evidence>
<evidence type="ECO:0000313" key="18">
    <source>
        <dbReference type="Proteomes" id="UP000006072"/>
    </source>
</evidence>
<sequence>MSRRKLFGAAGVGAAVVGAASAGALGGRATAANPTDHLNSAVPFRGRHQAGVVTEAQDRMHFATFDVTTRSRDDVVKMLADWTEMAERMTQGKEAFPNGSTGQNPYSPPSDTGEALGLPASQLTLTIGFGPSFFVKDGVDRFGIADKKPAELVDLPKFPNEKIDPARSGGDIVVQACANDPQVAVHAIRNLARIGFGTVAVRYSQLGFGRTSSTTREQTTPRNLFGFKDGTANLRSDETEKLDKFVWVGDGDGPAWMTGGTYLVARRIRMRIEQWDRTTLLEQERVVGRQKGSGAPLGLTDEFEELNFDLTNDKQEPLVDPLAHVRLASPEHLGGIEILRRGYNFTDGSDGFGHLDAGLFFIAFVRNPVTQFVPMQNAISRQDAMNEYVTPTSSAVFACPPGIPEGDTSTFWGSTLFY</sequence>
<comment type="caution">
    <text evidence="17">The sequence shown here is derived from an EMBL/GenBank/DDBJ whole genome shotgun (WGS) entry which is preliminary data.</text>
</comment>
<evidence type="ECO:0000256" key="11">
    <source>
        <dbReference type="ARBA" id="ARBA00033775"/>
    </source>
</evidence>
<evidence type="ECO:0000256" key="14">
    <source>
        <dbReference type="SAM" id="MobiDB-lite"/>
    </source>
</evidence>
<keyword evidence="7 13" id="KW-0408">Iron</keyword>
<dbReference type="HOGENOM" id="CLU_039488_2_0_11"/>
<dbReference type="NCBIfam" id="TIGR01413">
    <property type="entry name" value="Dyp_perox_fam"/>
    <property type="match status" value="1"/>
</dbReference>
<keyword evidence="8" id="KW-0456">Lyase</keyword>
<accession>K0VLN2</accession>
<evidence type="ECO:0000256" key="1">
    <source>
        <dbReference type="ARBA" id="ARBA00004196"/>
    </source>
</evidence>
<dbReference type="PANTHER" id="PTHR30521:SF4">
    <property type="entry name" value="DEFERROCHELATASE"/>
    <property type="match status" value="1"/>
</dbReference>
<comment type="function">
    <text evidence="13">Involved in the recovery of exogenous heme iron. Extracts iron from heme while preserving the protoporphyrin ring intact.</text>
</comment>
<evidence type="ECO:0000256" key="10">
    <source>
        <dbReference type="ARBA" id="ARBA00033771"/>
    </source>
</evidence>
<dbReference type="AlphaFoldDB" id="K0VLN2"/>
<dbReference type="RefSeq" id="WP_003929917.1">
    <property type="nucleotide sequence ID" value="NZ_JH814688.1"/>
</dbReference>
<name>K0VLN2_MYCVA</name>
<evidence type="ECO:0000256" key="3">
    <source>
        <dbReference type="ARBA" id="ARBA00022617"/>
    </source>
</evidence>
<dbReference type="PROSITE" id="PS51318">
    <property type="entry name" value="TAT"/>
    <property type="match status" value="1"/>
</dbReference>
<comment type="cofactor">
    <cofactor evidence="13">
        <name>heme b</name>
        <dbReference type="ChEBI" id="CHEBI:60344"/>
    </cofactor>
    <text evidence="13">Binds 1 heme b (iron(II)-protoporphyrin IX) group non-covalently per subunit.</text>
</comment>
<evidence type="ECO:0000256" key="8">
    <source>
        <dbReference type="ARBA" id="ARBA00023239"/>
    </source>
</evidence>
<organism evidence="17 18">
    <name type="scientific">Mycolicibacterium vaccae ATCC 25954</name>
    <dbReference type="NCBI Taxonomy" id="1194972"/>
    <lineage>
        <taxon>Bacteria</taxon>
        <taxon>Bacillati</taxon>
        <taxon>Actinomycetota</taxon>
        <taxon>Actinomycetes</taxon>
        <taxon>Mycobacteriales</taxon>
        <taxon>Mycobacteriaceae</taxon>
        <taxon>Mycolicibacterium</taxon>
    </lineage>
</organism>
<proteinExistence type="inferred from homology"/>
<evidence type="ECO:0000256" key="13">
    <source>
        <dbReference type="RuleBase" id="RU365017"/>
    </source>
</evidence>
<evidence type="ECO:0000259" key="16">
    <source>
        <dbReference type="Pfam" id="PF20628"/>
    </source>
</evidence>
<evidence type="ECO:0000259" key="15">
    <source>
        <dbReference type="Pfam" id="PF04261"/>
    </source>
</evidence>
<dbReference type="GO" id="GO:0005829">
    <property type="term" value="C:cytosol"/>
    <property type="evidence" value="ECO:0007669"/>
    <property type="project" value="TreeGrafter"/>
</dbReference>
<dbReference type="GO" id="GO:0004601">
    <property type="term" value="F:peroxidase activity"/>
    <property type="evidence" value="ECO:0007669"/>
    <property type="project" value="UniProtKB-KW"/>
</dbReference>
<feature type="domain" description="Dyp-type peroxidase C-terminal" evidence="16">
    <location>
        <begin position="220"/>
        <end position="402"/>
    </location>
</feature>
<dbReference type="eggNOG" id="COG2837">
    <property type="taxonomic scope" value="Bacteria"/>
</dbReference>